<gene>
    <name evidence="2" type="ORF">BTUL_0011g01000</name>
</gene>
<comment type="caution">
    <text evidence="2">The sequence shown here is derived from an EMBL/GenBank/DDBJ whole genome shotgun (WGS) entry which is preliminary data.</text>
</comment>
<evidence type="ECO:0000256" key="1">
    <source>
        <dbReference type="SAM" id="MobiDB-lite"/>
    </source>
</evidence>
<name>A0A4Z1F664_9HELO</name>
<dbReference type="OrthoDB" id="10305463at2759"/>
<evidence type="ECO:0000313" key="3">
    <source>
        <dbReference type="Proteomes" id="UP000297777"/>
    </source>
</evidence>
<keyword evidence="3" id="KW-1185">Reference proteome</keyword>
<proteinExistence type="predicted"/>
<organism evidence="2 3">
    <name type="scientific">Botrytis tulipae</name>
    <dbReference type="NCBI Taxonomy" id="87230"/>
    <lineage>
        <taxon>Eukaryota</taxon>
        <taxon>Fungi</taxon>
        <taxon>Dikarya</taxon>
        <taxon>Ascomycota</taxon>
        <taxon>Pezizomycotina</taxon>
        <taxon>Leotiomycetes</taxon>
        <taxon>Helotiales</taxon>
        <taxon>Sclerotiniaceae</taxon>
        <taxon>Botrytis</taxon>
    </lineage>
</organism>
<evidence type="ECO:0000313" key="2">
    <source>
        <dbReference type="EMBL" id="TGO18293.1"/>
    </source>
</evidence>
<dbReference type="AlphaFoldDB" id="A0A4Z1F664"/>
<feature type="region of interest" description="Disordered" evidence="1">
    <location>
        <begin position="1"/>
        <end position="31"/>
    </location>
</feature>
<sequence length="63" mass="7370">MATAQQFKAPHVNRSNELETRTRRHMSGKSLSMNYIKCVPDEDDMRPLEKMKERAYDLESQAV</sequence>
<accession>A0A4Z1F664</accession>
<dbReference type="Proteomes" id="UP000297777">
    <property type="component" value="Unassembled WGS sequence"/>
</dbReference>
<reference evidence="2 3" key="1">
    <citation type="submission" date="2017-12" db="EMBL/GenBank/DDBJ databases">
        <title>Comparative genomics of Botrytis spp.</title>
        <authorList>
            <person name="Valero-Jimenez C.A."/>
            <person name="Tapia P."/>
            <person name="Veloso J."/>
            <person name="Silva-Moreno E."/>
            <person name="Staats M."/>
            <person name="Valdes J.H."/>
            <person name="Van Kan J.A.L."/>
        </authorList>
    </citation>
    <scope>NUCLEOTIDE SEQUENCE [LARGE SCALE GENOMIC DNA]</scope>
    <source>
        <strain evidence="2 3">Bt9001</strain>
    </source>
</reference>
<protein>
    <submittedName>
        <fullName evidence="2">Uncharacterized protein</fullName>
    </submittedName>
</protein>
<dbReference type="EMBL" id="PQXH01000011">
    <property type="protein sequence ID" value="TGO18293.1"/>
    <property type="molecule type" value="Genomic_DNA"/>
</dbReference>